<gene>
    <name evidence="2" type="ORF">CSSPJE1EN2_LOCUS3639</name>
</gene>
<evidence type="ECO:0000256" key="1">
    <source>
        <dbReference type="SAM" id="Phobius"/>
    </source>
</evidence>
<feature type="transmembrane region" description="Helical" evidence="1">
    <location>
        <begin position="47"/>
        <end position="64"/>
    </location>
</feature>
<keyword evidence="1" id="KW-0812">Transmembrane</keyword>
<dbReference type="Proteomes" id="UP001497522">
    <property type="component" value="Chromosome 11"/>
</dbReference>
<evidence type="ECO:0000313" key="3">
    <source>
        <dbReference type="Proteomes" id="UP001497522"/>
    </source>
</evidence>
<dbReference type="EMBL" id="OZ023712">
    <property type="protein sequence ID" value="CAK9860644.1"/>
    <property type="molecule type" value="Genomic_DNA"/>
</dbReference>
<keyword evidence="1" id="KW-0472">Membrane</keyword>
<reference evidence="2" key="1">
    <citation type="submission" date="2024-03" db="EMBL/GenBank/DDBJ databases">
        <authorList>
            <consortium name="ELIXIR-Norway"/>
            <consortium name="Elixir Norway"/>
        </authorList>
    </citation>
    <scope>NUCLEOTIDE SEQUENCE</scope>
</reference>
<keyword evidence="1" id="KW-1133">Transmembrane helix</keyword>
<evidence type="ECO:0000313" key="2">
    <source>
        <dbReference type="EMBL" id="CAK9860644.1"/>
    </source>
</evidence>
<keyword evidence="3" id="KW-1185">Reference proteome</keyword>
<protein>
    <submittedName>
        <fullName evidence="2">Uncharacterized protein</fullName>
    </submittedName>
</protein>
<sequence>MEREQCCAFAVRWIIFLAFFFPTHIALKGNDTLQKAVGGKQGSSCQVQFMCSVFVALWTGGVKYRGPWPSRRAKQVFIAHLPMIAFLILKQMAAFAVTLHKHPGWGETAVRVSELELRLMEYGGGTGFLHLTVLESLGHILLNGTESKVIFLFYKIIHHAFDVPDDIRGSYL</sequence>
<name>A0ABP1ADP1_9BRYO</name>
<organism evidence="2 3">
    <name type="scientific">Sphagnum jensenii</name>
    <dbReference type="NCBI Taxonomy" id="128206"/>
    <lineage>
        <taxon>Eukaryota</taxon>
        <taxon>Viridiplantae</taxon>
        <taxon>Streptophyta</taxon>
        <taxon>Embryophyta</taxon>
        <taxon>Bryophyta</taxon>
        <taxon>Sphagnophytina</taxon>
        <taxon>Sphagnopsida</taxon>
        <taxon>Sphagnales</taxon>
        <taxon>Sphagnaceae</taxon>
        <taxon>Sphagnum</taxon>
    </lineage>
</organism>
<feature type="transmembrane region" description="Helical" evidence="1">
    <location>
        <begin position="7"/>
        <end position="27"/>
    </location>
</feature>
<accession>A0ABP1ADP1</accession>
<proteinExistence type="predicted"/>
<feature type="transmembrane region" description="Helical" evidence="1">
    <location>
        <begin position="76"/>
        <end position="99"/>
    </location>
</feature>